<keyword evidence="3" id="KW-1185">Reference proteome</keyword>
<reference evidence="2" key="2">
    <citation type="submission" date="2022-01" db="EMBL/GenBank/DDBJ databases">
        <authorList>
            <person name="Yamashiro T."/>
            <person name="Shiraishi A."/>
            <person name="Satake H."/>
            <person name="Nakayama K."/>
        </authorList>
    </citation>
    <scope>NUCLEOTIDE SEQUENCE</scope>
</reference>
<sequence>MGNYKHSHLKNKTYEEIERLFEIDMKRVNSFIPMDADDRTDKEQERSSKRVGNDLESDVSKKQRVDEQVETKKNDDIKEEEMKKHMEIVRDDNIAIDTIPLTSKPSTIVEYKIIRAGIIGHFQLIRSDGSSKRLLLKKLEDSKINIKFRGGLLGFKDCLELLLLSAAGYKDTTVEYLQLLDG</sequence>
<accession>A0ABQ5HS06</accession>
<reference evidence="2" key="1">
    <citation type="journal article" date="2022" name="Int. J. Mol. Sci.">
        <title>Draft Genome of Tanacetum Coccineum: Genomic Comparison of Closely Related Tanacetum-Family Plants.</title>
        <authorList>
            <person name="Yamashiro T."/>
            <person name="Shiraishi A."/>
            <person name="Nakayama K."/>
            <person name="Satake H."/>
        </authorList>
    </citation>
    <scope>NUCLEOTIDE SEQUENCE</scope>
</reference>
<proteinExistence type="predicted"/>
<evidence type="ECO:0000256" key="1">
    <source>
        <dbReference type="SAM" id="MobiDB-lite"/>
    </source>
</evidence>
<protein>
    <submittedName>
        <fullName evidence="2">Uncharacterized protein</fullName>
    </submittedName>
</protein>
<feature type="region of interest" description="Disordered" evidence="1">
    <location>
        <begin position="34"/>
        <end position="74"/>
    </location>
</feature>
<feature type="compositionally biased region" description="Basic and acidic residues" evidence="1">
    <location>
        <begin position="36"/>
        <end position="74"/>
    </location>
</feature>
<gene>
    <name evidence="2" type="ORF">Tco_1078763</name>
</gene>
<evidence type="ECO:0000313" key="2">
    <source>
        <dbReference type="EMBL" id="GJT89918.1"/>
    </source>
</evidence>
<name>A0ABQ5HS06_9ASTR</name>
<evidence type="ECO:0000313" key="3">
    <source>
        <dbReference type="Proteomes" id="UP001151760"/>
    </source>
</evidence>
<organism evidence="2 3">
    <name type="scientific">Tanacetum coccineum</name>
    <dbReference type="NCBI Taxonomy" id="301880"/>
    <lineage>
        <taxon>Eukaryota</taxon>
        <taxon>Viridiplantae</taxon>
        <taxon>Streptophyta</taxon>
        <taxon>Embryophyta</taxon>
        <taxon>Tracheophyta</taxon>
        <taxon>Spermatophyta</taxon>
        <taxon>Magnoliopsida</taxon>
        <taxon>eudicotyledons</taxon>
        <taxon>Gunneridae</taxon>
        <taxon>Pentapetalae</taxon>
        <taxon>asterids</taxon>
        <taxon>campanulids</taxon>
        <taxon>Asterales</taxon>
        <taxon>Asteraceae</taxon>
        <taxon>Asteroideae</taxon>
        <taxon>Anthemideae</taxon>
        <taxon>Anthemidinae</taxon>
        <taxon>Tanacetum</taxon>
    </lineage>
</organism>
<dbReference type="EMBL" id="BQNB010019873">
    <property type="protein sequence ID" value="GJT89918.1"/>
    <property type="molecule type" value="Genomic_DNA"/>
</dbReference>
<comment type="caution">
    <text evidence="2">The sequence shown here is derived from an EMBL/GenBank/DDBJ whole genome shotgun (WGS) entry which is preliminary data.</text>
</comment>
<dbReference type="Proteomes" id="UP001151760">
    <property type="component" value="Unassembled WGS sequence"/>
</dbReference>